<evidence type="ECO:0000313" key="2">
    <source>
        <dbReference type="EMBL" id="MTH77260.1"/>
    </source>
</evidence>
<dbReference type="InterPro" id="IPR005184">
    <property type="entry name" value="DUF306_Meta_HslJ"/>
</dbReference>
<proteinExistence type="predicted"/>
<organism evidence="2 3">
    <name type="scientific">Paracoccus aestuariivivens</name>
    <dbReference type="NCBI Taxonomy" id="1820333"/>
    <lineage>
        <taxon>Bacteria</taxon>
        <taxon>Pseudomonadati</taxon>
        <taxon>Pseudomonadota</taxon>
        <taxon>Alphaproteobacteria</taxon>
        <taxon>Rhodobacterales</taxon>
        <taxon>Paracoccaceae</taxon>
        <taxon>Paracoccus</taxon>
    </lineage>
</organism>
<keyword evidence="3" id="KW-1185">Reference proteome</keyword>
<dbReference type="Gene3D" id="2.40.128.270">
    <property type="match status" value="1"/>
</dbReference>
<protein>
    <submittedName>
        <fullName evidence="2">META domain-containing protein</fullName>
    </submittedName>
</protein>
<dbReference type="EMBL" id="WMIE01000002">
    <property type="protein sequence ID" value="MTH77260.1"/>
    <property type="molecule type" value="Genomic_DNA"/>
</dbReference>
<name>A0A6L6J5R0_9RHOB</name>
<dbReference type="InterPro" id="IPR038670">
    <property type="entry name" value="HslJ-like_sf"/>
</dbReference>
<dbReference type="Pfam" id="PF03724">
    <property type="entry name" value="META"/>
    <property type="match status" value="1"/>
</dbReference>
<evidence type="ECO:0000259" key="1">
    <source>
        <dbReference type="Pfam" id="PF03724"/>
    </source>
</evidence>
<gene>
    <name evidence="2" type="ORF">GL286_05930</name>
</gene>
<dbReference type="Proteomes" id="UP000478183">
    <property type="component" value="Unassembled WGS sequence"/>
</dbReference>
<reference evidence="2 3" key="1">
    <citation type="submission" date="2019-11" db="EMBL/GenBank/DDBJ databases">
        <authorList>
            <person name="Dong K."/>
        </authorList>
    </citation>
    <scope>NUCLEOTIDE SEQUENCE [LARGE SCALE GENOMIC DNA]</scope>
    <source>
        <strain evidence="2 3">NBRC 111993</strain>
    </source>
</reference>
<sequence length="125" mass="13223">MRGIAFAVTLGCAGVAAQAETRPVTGDYQLIEVEGKTILNSPTARLEADGSISGQGPCNTYRGANHAELPGLLYKAMISTRRACLVEGGEADFLAALAAVRHAKFVGEDLVMTGPEVTIRWRPVH</sequence>
<comment type="caution">
    <text evidence="2">The sequence shown here is derived from an EMBL/GenBank/DDBJ whole genome shotgun (WGS) entry which is preliminary data.</text>
</comment>
<accession>A0A6L6J5R0</accession>
<feature type="domain" description="DUF306" evidence="1">
    <location>
        <begin position="25"/>
        <end position="114"/>
    </location>
</feature>
<dbReference type="AlphaFoldDB" id="A0A6L6J5R0"/>
<evidence type="ECO:0000313" key="3">
    <source>
        <dbReference type="Proteomes" id="UP000478183"/>
    </source>
</evidence>
<dbReference type="OrthoDB" id="7777568at2"/>